<sequence>MGAVAAMMIILVFLNLGAVATAHQEVSNFARLFSTSSNLSSSTTLDDKRGVPTGANPLHNR</sequence>
<accession>A0ACB7GS24</accession>
<organism evidence="1 2">
    <name type="scientific">Manihot esculenta</name>
    <name type="common">Cassava</name>
    <name type="synonym">Jatropha manihot</name>
    <dbReference type="NCBI Taxonomy" id="3983"/>
    <lineage>
        <taxon>Eukaryota</taxon>
        <taxon>Viridiplantae</taxon>
        <taxon>Streptophyta</taxon>
        <taxon>Embryophyta</taxon>
        <taxon>Tracheophyta</taxon>
        <taxon>Spermatophyta</taxon>
        <taxon>Magnoliopsida</taxon>
        <taxon>eudicotyledons</taxon>
        <taxon>Gunneridae</taxon>
        <taxon>Pentapetalae</taxon>
        <taxon>rosids</taxon>
        <taxon>fabids</taxon>
        <taxon>Malpighiales</taxon>
        <taxon>Euphorbiaceae</taxon>
        <taxon>Crotonoideae</taxon>
        <taxon>Manihoteae</taxon>
        <taxon>Manihot</taxon>
    </lineage>
</organism>
<name>A0ACB7GS24_MANES</name>
<keyword evidence="2" id="KW-1185">Reference proteome</keyword>
<reference evidence="2" key="1">
    <citation type="journal article" date="2016" name="Nat. Biotechnol.">
        <title>Sequencing wild and cultivated cassava and related species reveals extensive interspecific hybridization and genetic diversity.</title>
        <authorList>
            <person name="Bredeson J.V."/>
            <person name="Lyons J.B."/>
            <person name="Prochnik S.E."/>
            <person name="Wu G.A."/>
            <person name="Ha C.M."/>
            <person name="Edsinger-Gonzales E."/>
            <person name="Grimwood J."/>
            <person name="Schmutz J."/>
            <person name="Rabbi I.Y."/>
            <person name="Egesi C."/>
            <person name="Nauluvula P."/>
            <person name="Lebot V."/>
            <person name="Ndunguru J."/>
            <person name="Mkamilo G."/>
            <person name="Bart R.S."/>
            <person name="Setter T.L."/>
            <person name="Gleadow R.M."/>
            <person name="Kulakow P."/>
            <person name="Ferguson M.E."/>
            <person name="Rounsley S."/>
            <person name="Rokhsar D.S."/>
        </authorList>
    </citation>
    <scope>NUCLEOTIDE SEQUENCE [LARGE SCALE GENOMIC DNA]</scope>
    <source>
        <strain evidence="2">cv. AM560-2</strain>
    </source>
</reference>
<proteinExistence type="predicted"/>
<evidence type="ECO:0000313" key="2">
    <source>
        <dbReference type="Proteomes" id="UP000091857"/>
    </source>
</evidence>
<evidence type="ECO:0000313" key="1">
    <source>
        <dbReference type="EMBL" id="KAG8642766.1"/>
    </source>
</evidence>
<dbReference type="Proteomes" id="UP000091857">
    <property type="component" value="Chromosome 12"/>
</dbReference>
<protein>
    <submittedName>
        <fullName evidence="1">Uncharacterized protein</fullName>
    </submittedName>
</protein>
<gene>
    <name evidence="1" type="ORF">MANES_12G118802v8</name>
</gene>
<dbReference type="EMBL" id="CM004398">
    <property type="protein sequence ID" value="KAG8642766.1"/>
    <property type="molecule type" value="Genomic_DNA"/>
</dbReference>
<comment type="caution">
    <text evidence="1">The sequence shown here is derived from an EMBL/GenBank/DDBJ whole genome shotgun (WGS) entry which is preliminary data.</text>
</comment>